<dbReference type="OrthoDB" id="2667662at2759"/>
<dbReference type="GO" id="GO:0003676">
    <property type="term" value="F:nucleic acid binding"/>
    <property type="evidence" value="ECO:0007669"/>
    <property type="project" value="InterPro"/>
</dbReference>
<reference evidence="2" key="1">
    <citation type="journal article" date="2020" name="New Phytol.">
        <title>Comparative genomics reveals dynamic genome evolution in host specialist ectomycorrhizal fungi.</title>
        <authorList>
            <person name="Lofgren L.A."/>
            <person name="Nguyen N.H."/>
            <person name="Vilgalys R."/>
            <person name="Ruytinx J."/>
            <person name="Liao H.L."/>
            <person name="Branco S."/>
            <person name="Kuo A."/>
            <person name="LaButti K."/>
            <person name="Lipzen A."/>
            <person name="Andreopoulos W."/>
            <person name="Pangilinan J."/>
            <person name="Riley R."/>
            <person name="Hundley H."/>
            <person name="Na H."/>
            <person name="Barry K."/>
            <person name="Grigoriev I.V."/>
            <person name="Stajich J.E."/>
            <person name="Kennedy P.G."/>
        </authorList>
    </citation>
    <scope>NUCLEOTIDE SEQUENCE</scope>
    <source>
        <strain evidence="2">DOB743</strain>
    </source>
</reference>
<name>A0A9P7CXS1_9AGAM</name>
<dbReference type="InterPro" id="IPR027417">
    <property type="entry name" value="P-loop_NTPase"/>
</dbReference>
<dbReference type="AlphaFoldDB" id="A0A9P7CXS1"/>
<dbReference type="SUPFAM" id="SSF52540">
    <property type="entry name" value="P-loop containing nucleoside triphosphate hydrolases"/>
    <property type="match status" value="1"/>
</dbReference>
<dbReference type="GO" id="GO:0005524">
    <property type="term" value="F:ATP binding"/>
    <property type="evidence" value="ECO:0007669"/>
    <property type="project" value="InterPro"/>
</dbReference>
<protein>
    <recommendedName>
        <fullName evidence="1">DEAD/DEAH-box helicase domain-containing protein</fullName>
    </recommendedName>
</protein>
<gene>
    <name evidence="2" type="ORF">EV702DRAFT_979282</name>
</gene>
<dbReference type="EMBL" id="JABBWD010000077">
    <property type="protein sequence ID" value="KAG1768765.1"/>
    <property type="molecule type" value="Genomic_DNA"/>
</dbReference>
<sequence>MGAFVFCSDEGRALCRKLLQETMPFDTHDYQLEVITHMLDGEDVLCTMATGSGKTDAFIRLMHVIIALSKTRHSHLAKTFPLILQCLQYV</sequence>
<organism evidence="2 3">
    <name type="scientific">Suillus placidus</name>
    <dbReference type="NCBI Taxonomy" id="48579"/>
    <lineage>
        <taxon>Eukaryota</taxon>
        <taxon>Fungi</taxon>
        <taxon>Dikarya</taxon>
        <taxon>Basidiomycota</taxon>
        <taxon>Agaricomycotina</taxon>
        <taxon>Agaricomycetes</taxon>
        <taxon>Agaricomycetidae</taxon>
        <taxon>Boletales</taxon>
        <taxon>Suillineae</taxon>
        <taxon>Suillaceae</taxon>
        <taxon>Suillus</taxon>
    </lineage>
</organism>
<dbReference type="Gene3D" id="3.40.50.300">
    <property type="entry name" value="P-loop containing nucleotide triphosphate hydrolases"/>
    <property type="match status" value="1"/>
</dbReference>
<evidence type="ECO:0000313" key="3">
    <source>
        <dbReference type="Proteomes" id="UP000714275"/>
    </source>
</evidence>
<evidence type="ECO:0000313" key="2">
    <source>
        <dbReference type="EMBL" id="KAG1768765.1"/>
    </source>
</evidence>
<comment type="caution">
    <text evidence="2">The sequence shown here is derived from an EMBL/GenBank/DDBJ whole genome shotgun (WGS) entry which is preliminary data.</text>
</comment>
<dbReference type="InterPro" id="IPR011545">
    <property type="entry name" value="DEAD/DEAH_box_helicase_dom"/>
</dbReference>
<dbReference type="Proteomes" id="UP000714275">
    <property type="component" value="Unassembled WGS sequence"/>
</dbReference>
<evidence type="ECO:0000259" key="1">
    <source>
        <dbReference type="Pfam" id="PF00270"/>
    </source>
</evidence>
<dbReference type="Pfam" id="PF00270">
    <property type="entry name" value="DEAD"/>
    <property type="match status" value="1"/>
</dbReference>
<accession>A0A9P7CXS1</accession>
<feature type="domain" description="DEAD/DEAH-box helicase" evidence="1">
    <location>
        <begin position="29"/>
        <end position="75"/>
    </location>
</feature>
<proteinExistence type="predicted"/>
<keyword evidence="3" id="KW-1185">Reference proteome</keyword>